<evidence type="ECO:0008006" key="4">
    <source>
        <dbReference type="Google" id="ProtNLM"/>
    </source>
</evidence>
<reference evidence="2 3" key="1">
    <citation type="submission" date="2020-08" db="EMBL/GenBank/DDBJ databases">
        <title>Genomic Encyclopedia of Type Strains, Phase IV (KMG-IV): sequencing the most valuable type-strain genomes for metagenomic binning, comparative biology and taxonomic classification.</title>
        <authorList>
            <person name="Goeker M."/>
        </authorList>
    </citation>
    <scope>NUCLEOTIDE SEQUENCE [LARGE SCALE GENOMIC DNA]</scope>
    <source>
        <strain evidence="2 3">DSM 25622</strain>
    </source>
</reference>
<dbReference type="Proteomes" id="UP000580654">
    <property type="component" value="Unassembled WGS sequence"/>
</dbReference>
<keyword evidence="1" id="KW-0732">Signal</keyword>
<dbReference type="RefSeq" id="WP_184513145.1">
    <property type="nucleotide sequence ID" value="NZ_JACIJD010000001.1"/>
</dbReference>
<name>A0A840XUF1_9PROT</name>
<comment type="caution">
    <text evidence="2">The sequence shown here is derived from an EMBL/GenBank/DDBJ whole genome shotgun (WGS) entry which is preliminary data.</text>
</comment>
<proteinExistence type="predicted"/>
<gene>
    <name evidence="2" type="ORF">FHS87_000339</name>
</gene>
<organism evidence="2 3">
    <name type="scientific">Muricoccus pecuniae</name>
    <dbReference type="NCBI Taxonomy" id="693023"/>
    <lineage>
        <taxon>Bacteria</taxon>
        <taxon>Pseudomonadati</taxon>
        <taxon>Pseudomonadota</taxon>
        <taxon>Alphaproteobacteria</taxon>
        <taxon>Acetobacterales</taxon>
        <taxon>Roseomonadaceae</taxon>
        <taxon>Muricoccus</taxon>
    </lineage>
</organism>
<dbReference type="EMBL" id="JACIJD010000001">
    <property type="protein sequence ID" value="MBB5692328.1"/>
    <property type="molecule type" value="Genomic_DNA"/>
</dbReference>
<protein>
    <recommendedName>
        <fullName evidence="4">MetA-pathway of phenol degradation</fullName>
    </recommendedName>
</protein>
<dbReference type="AlphaFoldDB" id="A0A840XUF1"/>
<accession>A0A840XUF1</accession>
<evidence type="ECO:0000313" key="2">
    <source>
        <dbReference type="EMBL" id="MBB5692328.1"/>
    </source>
</evidence>
<evidence type="ECO:0000313" key="3">
    <source>
        <dbReference type="Proteomes" id="UP000580654"/>
    </source>
</evidence>
<feature type="signal peptide" evidence="1">
    <location>
        <begin position="1"/>
        <end position="22"/>
    </location>
</feature>
<sequence length="249" mass="27250">MKSRHLPFLLLAASLGAAPAAAVEPDDLDLFLPSTLQDAFAGQPGEAEAQLGLRYDRRRGKDELRIFPQYQISPADGLLLNLSLPYTVGSGERANEGEVGVGFFYNLNRERGWLPAFAVAVEADTPVGPGDRGTQVQVTGIATRSIDAAAHRRLHVNASWSVRFAPSAEERHQPYRLVAGYSQLLSPQTALILDYVRERQERGEHDANVVELAFRHRLAERVTVGFGAGAGIGRASPRYRLLFSVEADF</sequence>
<keyword evidence="3" id="KW-1185">Reference proteome</keyword>
<feature type="chain" id="PRO_5032765824" description="MetA-pathway of phenol degradation" evidence="1">
    <location>
        <begin position="23"/>
        <end position="249"/>
    </location>
</feature>
<evidence type="ECO:0000256" key="1">
    <source>
        <dbReference type="SAM" id="SignalP"/>
    </source>
</evidence>